<evidence type="ECO:0000256" key="2">
    <source>
        <dbReference type="ARBA" id="ARBA00022448"/>
    </source>
</evidence>
<dbReference type="AlphaFoldDB" id="A0A6V8MKJ0"/>
<keyword evidence="7 9" id="KW-0472">Membrane</keyword>
<comment type="caution">
    <text evidence="10">The sequence shown here is derived from an EMBL/GenBank/DDBJ whole genome shotgun (WGS) entry which is preliminary data.</text>
</comment>
<comment type="similarity">
    <text evidence="9">Belongs to the MscL family.</text>
</comment>
<protein>
    <recommendedName>
        <fullName evidence="9">Large-conductance mechanosensitive channel</fullName>
    </recommendedName>
</protein>
<comment type="function">
    <text evidence="9">Channel that opens in response to stretch forces in the membrane lipid bilayer. May participate in the regulation of osmotic pressure changes within the cell.</text>
</comment>
<dbReference type="RefSeq" id="WP_183355262.1">
    <property type="nucleotide sequence ID" value="NZ_BLXX01000008.1"/>
</dbReference>
<name>A0A6V8MKJ0_9BACT</name>
<evidence type="ECO:0000256" key="6">
    <source>
        <dbReference type="ARBA" id="ARBA00023065"/>
    </source>
</evidence>
<accession>A0A6V8MKJ0</accession>
<evidence type="ECO:0000256" key="1">
    <source>
        <dbReference type="ARBA" id="ARBA00004141"/>
    </source>
</evidence>
<comment type="subunit">
    <text evidence="9">Homopentamer.</text>
</comment>
<comment type="subcellular location">
    <subcellularLocation>
        <location evidence="9">Cell membrane</location>
        <topology evidence="9">Multi-pass membrane protein</topology>
    </subcellularLocation>
    <subcellularLocation>
        <location evidence="1">Membrane</location>
        <topology evidence="1">Multi-pass membrane protein</topology>
    </subcellularLocation>
</comment>
<dbReference type="InterPro" id="IPR036019">
    <property type="entry name" value="MscL_channel"/>
</dbReference>
<dbReference type="NCBIfam" id="TIGR00220">
    <property type="entry name" value="mscL"/>
    <property type="match status" value="1"/>
</dbReference>
<dbReference type="Proteomes" id="UP000556026">
    <property type="component" value="Unassembled WGS sequence"/>
</dbReference>
<dbReference type="GO" id="GO:0008381">
    <property type="term" value="F:mechanosensitive monoatomic ion channel activity"/>
    <property type="evidence" value="ECO:0007669"/>
    <property type="project" value="UniProtKB-UniRule"/>
</dbReference>
<evidence type="ECO:0000256" key="5">
    <source>
        <dbReference type="ARBA" id="ARBA00022989"/>
    </source>
</evidence>
<evidence type="ECO:0000256" key="4">
    <source>
        <dbReference type="ARBA" id="ARBA00022692"/>
    </source>
</evidence>
<keyword evidence="3 9" id="KW-1003">Cell membrane</keyword>
<evidence type="ECO:0000256" key="3">
    <source>
        <dbReference type="ARBA" id="ARBA00022475"/>
    </source>
</evidence>
<dbReference type="InterPro" id="IPR037673">
    <property type="entry name" value="MSC/AndL"/>
</dbReference>
<keyword evidence="11" id="KW-1185">Reference proteome</keyword>
<keyword evidence="2 9" id="KW-0813">Transport</keyword>
<organism evidence="10 11">
    <name type="scientific">Geomonas silvestris</name>
    <dbReference type="NCBI Taxonomy" id="2740184"/>
    <lineage>
        <taxon>Bacteria</taxon>
        <taxon>Pseudomonadati</taxon>
        <taxon>Thermodesulfobacteriota</taxon>
        <taxon>Desulfuromonadia</taxon>
        <taxon>Geobacterales</taxon>
        <taxon>Geobacteraceae</taxon>
        <taxon>Geomonas</taxon>
    </lineage>
</organism>
<comment type="caution">
    <text evidence="9">Lacks conserved residue(s) required for the propagation of feature annotation.</text>
</comment>
<dbReference type="PANTHER" id="PTHR30266">
    <property type="entry name" value="MECHANOSENSITIVE CHANNEL MSCL"/>
    <property type="match status" value="1"/>
</dbReference>
<sequence>MLQEFKTFLTKSNALALAVGVIIGAATGKVVSGVVDDLLMPVIGILLPAGDWRDAKLVLRTVVDAKGKVSESAIAYGHLLGTFIDFVLIAFVVFMVTKALLKPAAPPPPTKNCPECLEGIPLEARRCKACGSQQP</sequence>
<dbReference type="HAMAP" id="MF_00115">
    <property type="entry name" value="MscL"/>
    <property type="match status" value="1"/>
</dbReference>
<dbReference type="EMBL" id="BLXX01000008">
    <property type="protein sequence ID" value="GFO60444.1"/>
    <property type="molecule type" value="Genomic_DNA"/>
</dbReference>
<keyword evidence="5 9" id="KW-1133">Transmembrane helix</keyword>
<reference evidence="11" key="1">
    <citation type="submission" date="2020-06" db="EMBL/GenBank/DDBJ databases">
        <title>Draft genomic sequence of Geomonas sp. Red330.</title>
        <authorList>
            <person name="Itoh H."/>
            <person name="Zhenxing X."/>
            <person name="Ushijima N."/>
            <person name="Masuda Y."/>
            <person name="Shiratori Y."/>
            <person name="Senoo K."/>
        </authorList>
    </citation>
    <scope>NUCLEOTIDE SEQUENCE [LARGE SCALE GENOMIC DNA]</scope>
    <source>
        <strain evidence="11">Red330</strain>
    </source>
</reference>
<evidence type="ECO:0000256" key="7">
    <source>
        <dbReference type="ARBA" id="ARBA00023136"/>
    </source>
</evidence>
<dbReference type="PANTHER" id="PTHR30266:SF2">
    <property type="entry name" value="LARGE-CONDUCTANCE MECHANOSENSITIVE CHANNEL"/>
    <property type="match status" value="1"/>
</dbReference>
<evidence type="ECO:0000256" key="9">
    <source>
        <dbReference type="HAMAP-Rule" id="MF_00115"/>
    </source>
</evidence>
<evidence type="ECO:0000313" key="11">
    <source>
        <dbReference type="Proteomes" id="UP000556026"/>
    </source>
</evidence>
<evidence type="ECO:0000256" key="8">
    <source>
        <dbReference type="ARBA" id="ARBA00023303"/>
    </source>
</evidence>
<gene>
    <name evidence="9 10" type="primary">mscL</name>
    <name evidence="10" type="ORF">GMST_27690</name>
</gene>
<keyword evidence="8 9" id="KW-0407">Ion channel</keyword>
<dbReference type="Pfam" id="PF01741">
    <property type="entry name" value="MscL"/>
    <property type="match status" value="1"/>
</dbReference>
<keyword evidence="4 9" id="KW-0812">Transmembrane</keyword>
<dbReference type="Gene3D" id="1.10.1200.120">
    <property type="entry name" value="Large-conductance mechanosensitive channel, MscL, domain 1"/>
    <property type="match status" value="1"/>
</dbReference>
<evidence type="ECO:0000313" key="10">
    <source>
        <dbReference type="EMBL" id="GFO60444.1"/>
    </source>
</evidence>
<dbReference type="InterPro" id="IPR001185">
    <property type="entry name" value="MS_channel"/>
</dbReference>
<dbReference type="SUPFAM" id="SSF81330">
    <property type="entry name" value="Gated mechanosensitive channel"/>
    <property type="match status" value="1"/>
</dbReference>
<proteinExistence type="inferred from homology"/>
<keyword evidence="6 9" id="KW-0406">Ion transport</keyword>
<feature type="transmembrane region" description="Helical" evidence="9">
    <location>
        <begin position="73"/>
        <end position="96"/>
    </location>
</feature>
<dbReference type="GO" id="GO:0005886">
    <property type="term" value="C:plasma membrane"/>
    <property type="evidence" value="ECO:0007669"/>
    <property type="project" value="UniProtKB-SubCell"/>
</dbReference>